<dbReference type="STRING" id="856736.SAMN04488058_1035"/>
<dbReference type="Pfam" id="PF21818">
    <property type="entry name" value="DUF6884"/>
    <property type="match status" value="1"/>
</dbReference>
<proteinExistence type="predicted"/>
<dbReference type="RefSeq" id="WP_218142860.1">
    <property type="nucleotide sequence ID" value="NZ_FNZA01000003.1"/>
</dbReference>
<dbReference type="InterPro" id="IPR049251">
    <property type="entry name" value="DUF6884"/>
</dbReference>
<accession>A0A1H6V4T0</accession>
<keyword evidence="3" id="KW-1185">Reference proteome</keyword>
<evidence type="ECO:0000313" key="3">
    <source>
        <dbReference type="Proteomes" id="UP000199223"/>
    </source>
</evidence>
<name>A0A1H6V4T0_9DEIO</name>
<sequence length="152" mass="16426">MRTLVVVPCGAKKIWSEQPSLGAVRAAEAYVGVPFRVNRAYAEVVGDAWVILSAKYGFLAPDDLLEGPYEVTFKRKKTNPVAVETLQRQVEERGLASFDRVIGLGGVEYRAALTEAFRDHAEVAFPFAGLALGYSLQATKAAMAAAAQHALQ</sequence>
<organism evidence="2 3">
    <name type="scientific">Deinococcus reticulitermitis</name>
    <dbReference type="NCBI Taxonomy" id="856736"/>
    <lineage>
        <taxon>Bacteria</taxon>
        <taxon>Thermotogati</taxon>
        <taxon>Deinococcota</taxon>
        <taxon>Deinococci</taxon>
        <taxon>Deinococcales</taxon>
        <taxon>Deinococcaceae</taxon>
        <taxon>Deinococcus</taxon>
    </lineage>
</organism>
<evidence type="ECO:0000259" key="1">
    <source>
        <dbReference type="Pfam" id="PF21818"/>
    </source>
</evidence>
<dbReference type="EMBL" id="FNZA01000003">
    <property type="protein sequence ID" value="SEI97944.1"/>
    <property type="molecule type" value="Genomic_DNA"/>
</dbReference>
<dbReference type="Proteomes" id="UP000199223">
    <property type="component" value="Unassembled WGS sequence"/>
</dbReference>
<evidence type="ECO:0000313" key="2">
    <source>
        <dbReference type="EMBL" id="SEI97944.1"/>
    </source>
</evidence>
<feature type="domain" description="DUF6884" evidence="1">
    <location>
        <begin position="6"/>
        <end position="138"/>
    </location>
</feature>
<dbReference type="AlphaFoldDB" id="A0A1H6V4T0"/>
<reference evidence="3" key="1">
    <citation type="submission" date="2016-10" db="EMBL/GenBank/DDBJ databases">
        <authorList>
            <person name="Varghese N."/>
            <person name="Submissions S."/>
        </authorList>
    </citation>
    <scope>NUCLEOTIDE SEQUENCE [LARGE SCALE GENOMIC DNA]</scope>
    <source>
        <strain evidence="3">CGMCC 1.10218</strain>
    </source>
</reference>
<protein>
    <recommendedName>
        <fullName evidence="1">DUF6884 domain-containing protein</fullName>
    </recommendedName>
</protein>
<gene>
    <name evidence="2" type="ORF">SAMN04488058_1035</name>
</gene>